<dbReference type="InterPro" id="IPR052814">
    <property type="entry name" value="Peroxisomal_DnaJ"/>
</dbReference>
<dbReference type="STRING" id="1330018.A0A167SDI9"/>
<feature type="compositionally biased region" description="Low complexity" evidence="1">
    <location>
        <begin position="129"/>
        <end position="156"/>
    </location>
</feature>
<dbReference type="InterPro" id="IPR026894">
    <property type="entry name" value="DnaJ_X"/>
</dbReference>
<evidence type="ECO:0000313" key="4">
    <source>
        <dbReference type="Proteomes" id="UP000076738"/>
    </source>
</evidence>
<organism evidence="3 4">
    <name type="scientific">Calocera viscosa (strain TUFC12733)</name>
    <dbReference type="NCBI Taxonomy" id="1330018"/>
    <lineage>
        <taxon>Eukaryota</taxon>
        <taxon>Fungi</taxon>
        <taxon>Dikarya</taxon>
        <taxon>Basidiomycota</taxon>
        <taxon>Agaricomycotina</taxon>
        <taxon>Dacrymycetes</taxon>
        <taxon>Dacrymycetales</taxon>
        <taxon>Dacrymycetaceae</taxon>
        <taxon>Calocera</taxon>
    </lineage>
</organism>
<reference evidence="3 4" key="1">
    <citation type="journal article" date="2016" name="Mol. Biol. Evol.">
        <title>Comparative Genomics of Early-Diverging Mushroom-Forming Fungi Provides Insights into the Origins of Lignocellulose Decay Capabilities.</title>
        <authorList>
            <person name="Nagy L.G."/>
            <person name="Riley R."/>
            <person name="Tritt A."/>
            <person name="Adam C."/>
            <person name="Daum C."/>
            <person name="Floudas D."/>
            <person name="Sun H."/>
            <person name="Yadav J.S."/>
            <person name="Pangilinan J."/>
            <person name="Larsson K.H."/>
            <person name="Matsuura K."/>
            <person name="Barry K."/>
            <person name="Labutti K."/>
            <person name="Kuo R."/>
            <person name="Ohm R.A."/>
            <person name="Bhattacharya S.S."/>
            <person name="Shirouzu T."/>
            <person name="Yoshinaga Y."/>
            <person name="Martin F.M."/>
            <person name="Grigoriev I.V."/>
            <person name="Hibbett D.S."/>
        </authorList>
    </citation>
    <scope>NUCLEOTIDE SEQUENCE [LARGE SCALE GENOMIC DNA]</scope>
    <source>
        <strain evidence="3 4">TUFC12733</strain>
    </source>
</reference>
<feature type="domain" description="J" evidence="2">
    <location>
        <begin position="6"/>
        <end position="71"/>
    </location>
</feature>
<feature type="region of interest" description="Disordered" evidence="1">
    <location>
        <begin position="450"/>
        <end position="476"/>
    </location>
</feature>
<dbReference type="Gene3D" id="1.10.287.110">
    <property type="entry name" value="DnaJ domain"/>
    <property type="match status" value="1"/>
</dbReference>
<gene>
    <name evidence="3" type="ORF">CALVIDRAFT_532572</name>
</gene>
<dbReference type="Pfam" id="PF00226">
    <property type="entry name" value="DnaJ"/>
    <property type="match status" value="1"/>
</dbReference>
<dbReference type="GO" id="GO:0016558">
    <property type="term" value="P:protein import into peroxisome matrix"/>
    <property type="evidence" value="ECO:0007669"/>
    <property type="project" value="TreeGrafter"/>
</dbReference>
<evidence type="ECO:0000313" key="3">
    <source>
        <dbReference type="EMBL" id="KZP01816.1"/>
    </source>
</evidence>
<feature type="compositionally biased region" description="Basic and acidic residues" evidence="1">
    <location>
        <begin position="208"/>
        <end position="217"/>
    </location>
</feature>
<dbReference type="OrthoDB" id="552049at2759"/>
<feature type="compositionally biased region" description="Low complexity" evidence="1">
    <location>
        <begin position="170"/>
        <end position="192"/>
    </location>
</feature>
<dbReference type="InterPro" id="IPR018253">
    <property type="entry name" value="DnaJ_domain_CS"/>
</dbReference>
<keyword evidence="4" id="KW-1185">Reference proteome</keyword>
<evidence type="ECO:0000259" key="2">
    <source>
        <dbReference type="PROSITE" id="PS50076"/>
    </source>
</evidence>
<dbReference type="PANTHER" id="PTHR45006">
    <property type="entry name" value="DNAJ-LIKE PROTEIN 1"/>
    <property type="match status" value="1"/>
</dbReference>
<feature type="region of interest" description="Disordered" evidence="1">
    <location>
        <begin position="126"/>
        <end position="226"/>
    </location>
</feature>
<dbReference type="CDD" id="cd06257">
    <property type="entry name" value="DnaJ"/>
    <property type="match status" value="1"/>
</dbReference>
<dbReference type="SMART" id="SM00271">
    <property type="entry name" value="DnaJ"/>
    <property type="match status" value="1"/>
</dbReference>
<dbReference type="EMBL" id="KV417266">
    <property type="protein sequence ID" value="KZP01816.1"/>
    <property type="molecule type" value="Genomic_DNA"/>
</dbReference>
<dbReference type="PANTHER" id="PTHR45006:SF1">
    <property type="entry name" value="DNAJ-LIKE PROTEIN 1"/>
    <property type="match status" value="1"/>
</dbReference>
<evidence type="ECO:0000256" key="1">
    <source>
        <dbReference type="SAM" id="MobiDB-lite"/>
    </source>
</evidence>
<dbReference type="Pfam" id="PF14308">
    <property type="entry name" value="DnaJ-X"/>
    <property type="match status" value="1"/>
</dbReference>
<sequence>MPVETTYYEVLGVEVTIDNAADLKKAYRKQAMKWHPDKNPSPEASDKFQQMSRAYEVLSDPQLRAIYDKEGEKGLQPTAVGEGGMGDPTEFFAKIFGGDAFVDYVGEISLIKDMSDMAGVIVEDEDAEGGSTTPAASGATSPTAAATPSATGTSTPVGASMPAREAKTDAASLSPEAPPLAHASSTASSSLLRLDDGTGRSSKPGSVSERKKEDKAAAKAKRTKLTAEQRAKLQEIEQKRAEAMEVRVKELTEKLKARIAPFVEAKRPGEKGDLDTEAFERKMRAEAEELKFESFGLELLHTIADIYAIKATSSLKSRKFLGIPGFFSRMKERGSLIKEGLGVLSSAMSVQATMEEMERMAEKGEIQEEDLAMLEKDMTGKILLASWRGTRFEVVQVLREVCDRVLKEKGVSEQVLLNRARALFFIGAIFKSTKADESDEERRELERLVAEAAQSKSKKKKDVKAAATPSPSHAKA</sequence>
<name>A0A167SDI9_CALVF</name>
<proteinExistence type="predicted"/>
<dbReference type="PROSITE" id="PS00636">
    <property type="entry name" value="DNAJ_1"/>
    <property type="match status" value="1"/>
</dbReference>
<protein>
    <submittedName>
        <fullName evidence="3">DnaJ-domain-containing protein</fullName>
    </submittedName>
</protein>
<dbReference type="InterPro" id="IPR036869">
    <property type="entry name" value="J_dom_sf"/>
</dbReference>
<dbReference type="PRINTS" id="PR00625">
    <property type="entry name" value="JDOMAIN"/>
</dbReference>
<dbReference type="SUPFAM" id="SSF46565">
    <property type="entry name" value="Chaperone J-domain"/>
    <property type="match status" value="1"/>
</dbReference>
<dbReference type="PROSITE" id="PS50076">
    <property type="entry name" value="DNAJ_2"/>
    <property type="match status" value="1"/>
</dbReference>
<dbReference type="GO" id="GO:0005829">
    <property type="term" value="C:cytosol"/>
    <property type="evidence" value="ECO:0007669"/>
    <property type="project" value="TreeGrafter"/>
</dbReference>
<dbReference type="AlphaFoldDB" id="A0A167SDI9"/>
<dbReference type="Proteomes" id="UP000076738">
    <property type="component" value="Unassembled WGS sequence"/>
</dbReference>
<accession>A0A167SDI9</accession>
<dbReference type="InterPro" id="IPR001623">
    <property type="entry name" value="DnaJ_domain"/>
</dbReference>